<evidence type="ECO:0000313" key="4">
    <source>
        <dbReference type="EMBL" id="QXN90102.1"/>
    </source>
</evidence>
<gene>
    <name evidence="4" type="ORF">KV110_32450</name>
</gene>
<evidence type="ECO:0000256" key="1">
    <source>
        <dbReference type="ARBA" id="ARBA00022741"/>
    </source>
</evidence>
<dbReference type="SMART" id="SM00421">
    <property type="entry name" value="HTH_LUXR"/>
    <property type="match status" value="1"/>
</dbReference>
<dbReference type="EMBL" id="CP078145">
    <property type="protein sequence ID" value="QXN90102.1"/>
    <property type="molecule type" value="Genomic_DNA"/>
</dbReference>
<sequence length="929" mass="99433">MGSEIAAPAFFTSDVLATTPAGGRGLVGREQYLAALCELLDRAADGNGSALVLRGAAGIGKSALLAAVRDAALERNLTVLSAVGVENEAGLCFAALHQLLHPLLPEAVKLPLVQQRTLRAAFGQEEGGPDLFSVALAALQLIGEAAARQPIVLIIDDLHWLDPASTDALSFLARRIGKDPVLVLAATRADQGDPADRAGLPDLVVEPLPEDAAAELLQAQAPTLTTTARRRLLAQAAGNPLALTELPRALRHSGTDRVAEEFPLTARLEAAFAARSAELCPAARTLLVVLAADVGCELRRLLSAATELAGAPVTADHLQAALDIGLVELSGAGVRFRHPMMRTAIYARAPLTQRLGAHSCLAAELADFPDRQLWHRAAATLGTDDSLAAELAEFAERSRRRGAIMTAVNALHRAAELAERPDRTTTLLLGAAELASEIGARREAQDLVDRANPSALGPIDRARLATVQEVIAFGHYDPENRILELVDIAGDAHQAGNSDLAAELLWRAASRCFFQDAATPARTAIAEQLDLLDLPVPDPRRLAIEAYTVPWDRGPAVLDQLARLTPDRSDADAMRYLGYAALFLGDLRRGSAYIDAAAGIGRNQGRLGLLAGILGAGNWSRIWLGEWDTVRAETEESLAFAAETGEEFYGVAGRTNLAMIAALRGETELAEDQLREIHASPMAVGMRCIQVTAQQTRGMIQLLAGRAEDAFATLRRVYDPADPVSHPMRRWWIAAELADAAVAAEKVDEARQLLADLPALATRLPAPMLLVVDEYSRAVLAADDDADAGYAAALTSHVGSWPLYRARLQLHHGRRLRRQRRMAEAREPLRAARDSFDALGAAPWAESARIELRAAGEASTRRAANARDQLTPQELQIATLAAEGLTNRQIAEKLYLSHRTVGSHLYRIFPRLGITGRVELAAALESVAA</sequence>
<dbReference type="Pfam" id="PF13191">
    <property type="entry name" value="AAA_16"/>
    <property type="match status" value="1"/>
</dbReference>
<dbReference type="Proteomes" id="UP000694257">
    <property type="component" value="Chromosome"/>
</dbReference>
<dbReference type="PROSITE" id="PS50043">
    <property type="entry name" value="HTH_LUXR_2"/>
    <property type="match status" value="1"/>
</dbReference>
<dbReference type="PANTHER" id="PTHR16305:SF35">
    <property type="entry name" value="TRANSCRIPTIONAL ACTIVATOR DOMAIN"/>
    <property type="match status" value="1"/>
</dbReference>
<dbReference type="PANTHER" id="PTHR16305">
    <property type="entry name" value="TESTICULAR SOLUBLE ADENYLYL CYCLASE"/>
    <property type="match status" value="1"/>
</dbReference>
<dbReference type="PROSITE" id="PS00622">
    <property type="entry name" value="HTH_LUXR_1"/>
    <property type="match status" value="1"/>
</dbReference>
<evidence type="ECO:0000313" key="5">
    <source>
        <dbReference type="Proteomes" id="UP000694257"/>
    </source>
</evidence>
<proteinExistence type="predicted"/>
<dbReference type="CDD" id="cd06170">
    <property type="entry name" value="LuxR_C_like"/>
    <property type="match status" value="1"/>
</dbReference>
<dbReference type="InterPro" id="IPR041664">
    <property type="entry name" value="AAA_16"/>
</dbReference>
<dbReference type="RefSeq" id="WP_218470974.1">
    <property type="nucleotide sequence ID" value="NZ_BAABJN010000006.1"/>
</dbReference>
<reference evidence="4 5" key="1">
    <citation type="submission" date="2021-07" db="EMBL/GenBank/DDBJ databases">
        <title>Whole Genome Sequence of Nocardia Iowensis.</title>
        <authorList>
            <person name="Lamm A."/>
            <person name="Collins-Fairclough A.M."/>
            <person name="Bunk B."/>
            <person name="Sproer C."/>
        </authorList>
    </citation>
    <scope>NUCLEOTIDE SEQUENCE [LARGE SCALE GENOMIC DNA]</scope>
    <source>
        <strain evidence="4 5">NRRL 5646</strain>
    </source>
</reference>
<organism evidence="4 5">
    <name type="scientific">Nocardia iowensis</name>
    <dbReference type="NCBI Taxonomy" id="204891"/>
    <lineage>
        <taxon>Bacteria</taxon>
        <taxon>Bacillati</taxon>
        <taxon>Actinomycetota</taxon>
        <taxon>Actinomycetes</taxon>
        <taxon>Mycobacteriales</taxon>
        <taxon>Nocardiaceae</taxon>
        <taxon>Nocardia</taxon>
    </lineage>
</organism>
<dbReference type="InterPro" id="IPR000792">
    <property type="entry name" value="Tscrpt_reg_LuxR_C"/>
</dbReference>
<evidence type="ECO:0000256" key="2">
    <source>
        <dbReference type="ARBA" id="ARBA00022840"/>
    </source>
</evidence>
<name>A0ABX8RM70_NOCIO</name>
<keyword evidence="5" id="KW-1185">Reference proteome</keyword>
<keyword evidence="2" id="KW-0067">ATP-binding</keyword>
<keyword evidence="1" id="KW-0547">Nucleotide-binding</keyword>
<protein>
    <submittedName>
        <fullName evidence="4">DUF2791 family P-loop domain-containing protein</fullName>
    </submittedName>
</protein>
<accession>A0ABX8RM70</accession>
<dbReference type="Pfam" id="PF00196">
    <property type="entry name" value="GerE"/>
    <property type="match status" value="1"/>
</dbReference>
<evidence type="ECO:0000259" key="3">
    <source>
        <dbReference type="PROSITE" id="PS50043"/>
    </source>
</evidence>
<feature type="domain" description="HTH luxR-type" evidence="3">
    <location>
        <begin position="863"/>
        <end position="928"/>
    </location>
</feature>